<proteinExistence type="predicted"/>
<reference evidence="1 2" key="1">
    <citation type="submission" date="2018-06" db="EMBL/GenBank/DDBJ databases">
        <title>Three novel Pseudomonas species isolated from symptomatic oak.</title>
        <authorList>
            <person name="Bueno-Gonzalez V."/>
            <person name="Brady C."/>
        </authorList>
    </citation>
    <scope>NUCLEOTIDE SEQUENCE [LARGE SCALE GENOMIC DNA]</scope>
    <source>
        <strain evidence="1 2">P9A</strain>
    </source>
</reference>
<protein>
    <submittedName>
        <fullName evidence="1">Uncharacterized protein</fullName>
    </submittedName>
</protein>
<dbReference type="AlphaFoldDB" id="A0A4Q9QNW8"/>
<evidence type="ECO:0000313" key="1">
    <source>
        <dbReference type="EMBL" id="TBU80835.1"/>
    </source>
</evidence>
<dbReference type="OrthoDB" id="7013325at2"/>
<sequence>MELNREILDCMKNLRRRLREELSVEIRLSQQDVVSAMLAACLTSSDRETRELGLRLAQLSDTPMAEELPTPRVDNGMPHASSSIRIYRGQRIYA</sequence>
<dbReference type="RefSeq" id="WP_131179907.1">
    <property type="nucleotide sequence ID" value="NZ_QJUI01000007.1"/>
</dbReference>
<keyword evidence="2" id="KW-1185">Reference proteome</keyword>
<organism evidence="1 2">
    <name type="scientific">Phytopseudomonas daroniae</name>
    <dbReference type="NCBI Taxonomy" id="2487519"/>
    <lineage>
        <taxon>Bacteria</taxon>
        <taxon>Pseudomonadati</taxon>
        <taxon>Pseudomonadota</taxon>
        <taxon>Gammaproteobacteria</taxon>
        <taxon>Pseudomonadales</taxon>
        <taxon>Pseudomonadaceae</taxon>
        <taxon>Phytopseudomonas</taxon>
    </lineage>
</organism>
<dbReference type="EMBL" id="QJUI01000007">
    <property type="protein sequence ID" value="TBU80835.1"/>
    <property type="molecule type" value="Genomic_DNA"/>
</dbReference>
<gene>
    <name evidence="1" type="ORF">DNK06_10120</name>
</gene>
<evidence type="ECO:0000313" key="2">
    <source>
        <dbReference type="Proteomes" id="UP000292302"/>
    </source>
</evidence>
<dbReference type="Proteomes" id="UP000292302">
    <property type="component" value="Unassembled WGS sequence"/>
</dbReference>
<name>A0A4Q9QNW8_9GAMM</name>
<accession>A0A4Q9QNW8</accession>
<comment type="caution">
    <text evidence="1">The sequence shown here is derived from an EMBL/GenBank/DDBJ whole genome shotgun (WGS) entry which is preliminary data.</text>
</comment>